<evidence type="ECO:0000256" key="5">
    <source>
        <dbReference type="HAMAP-Rule" id="MF_02070"/>
    </source>
</evidence>
<proteinExistence type="inferred from homology"/>
<dbReference type="NCBIfam" id="TIGR00696">
    <property type="entry name" value="wecG_tagA_cpsF"/>
    <property type="match status" value="1"/>
</dbReference>
<dbReference type="OrthoDB" id="9771846at2"/>
<dbReference type="PANTHER" id="PTHR34136:SF1">
    <property type="entry name" value="UDP-N-ACETYL-D-MANNOSAMINURONIC ACID TRANSFERASE"/>
    <property type="match status" value="1"/>
</dbReference>
<protein>
    <recommendedName>
        <fullName evidence="5">N-acetylglucosaminyldiphosphoundecaprenol N-acetyl-beta-D-mannosaminyltransferase</fullName>
        <ecNumber evidence="5">2.4.1.187</ecNumber>
    </recommendedName>
    <alternativeName>
        <fullName evidence="5">N-acetylmannosaminyltransferase</fullName>
    </alternativeName>
    <alternativeName>
        <fullName evidence="5">UDP-N-acetylmannosamine transferase</fullName>
    </alternativeName>
    <alternativeName>
        <fullName evidence="5">UDP-N-acetylmannosamine:N-acetylglucosaminyl pyrophosphorylundecaprenol N-acetylmannosaminyltransferase</fullName>
    </alternativeName>
</protein>
<keyword evidence="7" id="KW-1185">Reference proteome</keyword>
<keyword evidence="1 5" id="KW-0328">Glycosyltransferase</keyword>
<evidence type="ECO:0000313" key="6">
    <source>
        <dbReference type="EMBL" id="QGG47184.1"/>
    </source>
</evidence>
<dbReference type="EC" id="2.4.1.187" evidence="5"/>
<comment type="similarity">
    <text evidence="5">Belongs to the glycosyltransferase 26 family. TagA/TarA subfamily.</text>
</comment>
<dbReference type="SUPFAM" id="SSF53474">
    <property type="entry name" value="alpha/beta-Hydrolases"/>
    <property type="match status" value="1"/>
</dbReference>
<accession>A0A5Q2MX23</accession>
<dbReference type="KEGG" id="hcv:FTV88_1032"/>
<dbReference type="GO" id="GO:0071555">
    <property type="term" value="P:cell wall organization"/>
    <property type="evidence" value="ECO:0007669"/>
    <property type="project" value="UniProtKB-KW"/>
</dbReference>
<evidence type="ECO:0000256" key="2">
    <source>
        <dbReference type="ARBA" id="ARBA00022679"/>
    </source>
</evidence>
<keyword evidence="3 5" id="KW-0777">Teichoic acid biosynthesis</keyword>
<dbReference type="PANTHER" id="PTHR34136">
    <property type="match status" value="1"/>
</dbReference>
<dbReference type="InterPro" id="IPR004629">
    <property type="entry name" value="WecG_TagA_CpsF"/>
</dbReference>
<dbReference type="Pfam" id="PF03808">
    <property type="entry name" value="Glyco_tran_WecG"/>
    <property type="match status" value="1"/>
</dbReference>
<keyword evidence="2 5" id="KW-0808">Transferase</keyword>
<reference evidence="7" key="1">
    <citation type="submission" date="2019-11" db="EMBL/GenBank/DDBJ databases">
        <title>Genome sequence of Heliorestis convoluta strain HH, an alkaliphilic and minimalistic phototrophic bacterium from a soda lake in Egypt.</title>
        <authorList>
            <person name="Dewey E.D."/>
            <person name="Stokes L.M."/>
            <person name="Burchell B.M."/>
            <person name="Shaffer K.N."/>
            <person name="Huntington A.M."/>
            <person name="Baker J.M."/>
            <person name="Nadendla S."/>
            <person name="Giglio M.G."/>
            <person name="Touchman J.W."/>
            <person name="Blankenship R.E."/>
            <person name="Madigan M.T."/>
            <person name="Sattley W.M."/>
        </authorList>
    </citation>
    <scope>NUCLEOTIDE SEQUENCE [LARGE SCALE GENOMIC DNA]</scope>
    <source>
        <strain evidence="7">HH</strain>
    </source>
</reference>
<dbReference type="InterPro" id="IPR029058">
    <property type="entry name" value="AB_hydrolase_fold"/>
</dbReference>
<dbReference type="InterPro" id="IPR034714">
    <property type="entry name" value="TagA_TarA"/>
</dbReference>
<dbReference type="EMBL" id="CP045875">
    <property type="protein sequence ID" value="QGG47184.1"/>
    <property type="molecule type" value="Genomic_DNA"/>
</dbReference>
<evidence type="ECO:0000256" key="4">
    <source>
        <dbReference type="ARBA" id="ARBA00023316"/>
    </source>
</evidence>
<dbReference type="GO" id="GO:0019350">
    <property type="term" value="P:teichoic acid biosynthetic process"/>
    <property type="evidence" value="ECO:0007669"/>
    <property type="project" value="UniProtKB-UniRule"/>
</dbReference>
<organism evidence="6 7">
    <name type="scientific">Heliorestis convoluta</name>
    <dbReference type="NCBI Taxonomy" id="356322"/>
    <lineage>
        <taxon>Bacteria</taxon>
        <taxon>Bacillati</taxon>
        <taxon>Bacillota</taxon>
        <taxon>Clostridia</taxon>
        <taxon>Eubacteriales</taxon>
        <taxon>Heliobacteriaceae</taxon>
        <taxon>Heliorestis</taxon>
    </lineage>
</organism>
<dbReference type="GO" id="GO:0047244">
    <property type="term" value="F:N-acetylglucosaminyldiphosphoundecaprenol N-acetyl-beta-D-mannosaminyltransferase activity"/>
    <property type="evidence" value="ECO:0007669"/>
    <property type="project" value="UniProtKB-UniRule"/>
</dbReference>
<evidence type="ECO:0000256" key="3">
    <source>
        <dbReference type="ARBA" id="ARBA00022944"/>
    </source>
</evidence>
<comment type="catalytic activity">
    <reaction evidence="5">
        <text>UDP-N-acetyl-alpha-D-mannosamine + N-acetyl-alpha-D-glucosaminyl-di-trans,octa-cis-undecaprenyl diphosphate = N-acetyl-beta-D-mannosaminyl-(1-&gt;4)-N-acetyl-alpha-D-glucosaminyl di-trans,octa-cis-undecaprenyl diphosphate + UDP + H(+)</text>
        <dbReference type="Rhea" id="RHEA:16053"/>
        <dbReference type="ChEBI" id="CHEBI:15378"/>
        <dbReference type="ChEBI" id="CHEBI:58223"/>
        <dbReference type="ChEBI" id="CHEBI:62959"/>
        <dbReference type="ChEBI" id="CHEBI:68623"/>
        <dbReference type="ChEBI" id="CHEBI:132210"/>
        <dbReference type="EC" id="2.4.1.187"/>
    </reaction>
</comment>
<comment type="function">
    <text evidence="5">Catalyzes the conversion of GlcNAc-PP-undecaprenol into ManNAc-GlcNAc-PP-undecaprenol, the first committed lipid intermediate in the de novo synthesis of teichoic acid.</text>
</comment>
<sequence>MQARIKILGTPIDPVTMAQAIEKAKEMLHQGGYHQIVTANPEILYQAQKDQELQKILEEASLVTADGIGVVWASRKLATPVPERVTGIDLMASLLEESAQQGWPCFFLGSAPGIAEKAAEKLKQKHPTLQIAGTQDGYFPPERTEEITQRIKTSQTKILFVGLGAPRQERWIHQFIEKAKRTSHQPLIAIGIGGSMDVLAGKTNRAPQWIQKLHLEWLYRLSKEPHRIKRQLNLPLFAIEVLKQSRKK</sequence>
<comment type="pathway">
    <text evidence="5">Cell wall biogenesis; teichoic acid biosynthesis.</text>
</comment>
<evidence type="ECO:0000256" key="1">
    <source>
        <dbReference type="ARBA" id="ARBA00022676"/>
    </source>
</evidence>
<gene>
    <name evidence="6" type="ORF">FTV88_1032</name>
</gene>
<keyword evidence="4 5" id="KW-0961">Cell wall biogenesis/degradation</keyword>
<dbReference type="UniPathway" id="UPA00632"/>
<evidence type="ECO:0000313" key="7">
    <source>
        <dbReference type="Proteomes" id="UP000366051"/>
    </source>
</evidence>
<dbReference type="Proteomes" id="UP000366051">
    <property type="component" value="Chromosome"/>
</dbReference>
<dbReference type="RefSeq" id="WP_153724619.1">
    <property type="nucleotide sequence ID" value="NZ_CP045875.1"/>
</dbReference>
<name>A0A5Q2MX23_9FIRM</name>
<dbReference type="HAMAP" id="MF_02070">
    <property type="entry name" value="TagA_TarA"/>
    <property type="match status" value="1"/>
</dbReference>
<dbReference type="CDD" id="cd06533">
    <property type="entry name" value="Glyco_transf_WecG_TagA"/>
    <property type="match status" value="1"/>
</dbReference>
<dbReference type="AlphaFoldDB" id="A0A5Q2MX23"/>